<accession>A0ACB6QDW5</accession>
<proteinExistence type="predicted"/>
<evidence type="ECO:0000313" key="2">
    <source>
        <dbReference type="Proteomes" id="UP000799755"/>
    </source>
</evidence>
<gene>
    <name evidence="1" type="ORF">BDR25DRAFT_360775</name>
</gene>
<dbReference type="Proteomes" id="UP000799755">
    <property type="component" value="Unassembled WGS sequence"/>
</dbReference>
<organism evidence="1 2">
    <name type="scientific">Lindgomyces ingoldianus</name>
    <dbReference type="NCBI Taxonomy" id="673940"/>
    <lineage>
        <taxon>Eukaryota</taxon>
        <taxon>Fungi</taxon>
        <taxon>Dikarya</taxon>
        <taxon>Ascomycota</taxon>
        <taxon>Pezizomycotina</taxon>
        <taxon>Dothideomycetes</taxon>
        <taxon>Pleosporomycetidae</taxon>
        <taxon>Pleosporales</taxon>
        <taxon>Lindgomycetaceae</taxon>
        <taxon>Lindgomyces</taxon>
    </lineage>
</organism>
<protein>
    <submittedName>
        <fullName evidence="1">Uncharacterized protein</fullName>
    </submittedName>
</protein>
<dbReference type="EMBL" id="MU003531">
    <property type="protein sequence ID" value="KAF2465153.1"/>
    <property type="molecule type" value="Genomic_DNA"/>
</dbReference>
<sequence>MHGGLCVLGSLLTSPFPGAGGLRNKGFAEPYCTILVTLIFIYLPVFVLRDVRKNAMCPNPNNRDGNALLRAQNIINLLTSVVTWLLGLSTFLICFQCTLTKADPHVFRIRTTDPSSVLDLQFLRQDDSTDLVATLYYNTPSEMPWQFNMTADSVQNPGYEFMNSTAELILFGRKFYQWDPEPARLSLIVEPKEVAKRGYPGTPWPSVYITARWSFNISEGNDGVMLLEHGYDHGGWWTQPDDLDGRKWRVYWWNGQSELRTANPEVDATRNVQLRGIEICQHTLNFA</sequence>
<evidence type="ECO:0000313" key="1">
    <source>
        <dbReference type="EMBL" id="KAF2465153.1"/>
    </source>
</evidence>
<keyword evidence="2" id="KW-1185">Reference proteome</keyword>
<name>A0ACB6QDW5_9PLEO</name>
<reference evidence="1" key="1">
    <citation type="journal article" date="2020" name="Stud. Mycol.">
        <title>101 Dothideomycetes genomes: a test case for predicting lifestyles and emergence of pathogens.</title>
        <authorList>
            <person name="Haridas S."/>
            <person name="Albert R."/>
            <person name="Binder M."/>
            <person name="Bloem J."/>
            <person name="Labutti K."/>
            <person name="Salamov A."/>
            <person name="Andreopoulos B."/>
            <person name="Baker S."/>
            <person name="Barry K."/>
            <person name="Bills G."/>
            <person name="Bluhm B."/>
            <person name="Cannon C."/>
            <person name="Castanera R."/>
            <person name="Culley D."/>
            <person name="Daum C."/>
            <person name="Ezra D."/>
            <person name="Gonzalez J."/>
            <person name="Henrissat B."/>
            <person name="Kuo A."/>
            <person name="Liang C."/>
            <person name="Lipzen A."/>
            <person name="Lutzoni F."/>
            <person name="Magnuson J."/>
            <person name="Mondo S."/>
            <person name="Nolan M."/>
            <person name="Ohm R."/>
            <person name="Pangilinan J."/>
            <person name="Park H.-J."/>
            <person name="Ramirez L."/>
            <person name="Alfaro M."/>
            <person name="Sun H."/>
            <person name="Tritt A."/>
            <person name="Yoshinaga Y."/>
            <person name="Zwiers L.-H."/>
            <person name="Turgeon B."/>
            <person name="Goodwin S."/>
            <person name="Spatafora J."/>
            <person name="Crous P."/>
            <person name="Grigoriev I."/>
        </authorList>
    </citation>
    <scope>NUCLEOTIDE SEQUENCE</scope>
    <source>
        <strain evidence="1">ATCC 200398</strain>
    </source>
</reference>
<comment type="caution">
    <text evidence="1">The sequence shown here is derived from an EMBL/GenBank/DDBJ whole genome shotgun (WGS) entry which is preliminary data.</text>
</comment>